<name>A0AAV4FZY3_9GAST</name>
<dbReference type="AlphaFoldDB" id="A0AAV4FZY3"/>
<dbReference type="EMBL" id="BMAT01011759">
    <property type="protein sequence ID" value="GFR78639.1"/>
    <property type="molecule type" value="Genomic_DNA"/>
</dbReference>
<accession>A0AAV4FZY3</accession>
<protein>
    <submittedName>
        <fullName evidence="2">Uncharacterized protein</fullName>
    </submittedName>
</protein>
<feature type="compositionally biased region" description="Basic and acidic residues" evidence="1">
    <location>
        <begin position="76"/>
        <end position="85"/>
    </location>
</feature>
<reference evidence="2 3" key="1">
    <citation type="journal article" date="2021" name="Elife">
        <title>Chloroplast acquisition without the gene transfer in kleptoplastic sea slugs, Plakobranchus ocellatus.</title>
        <authorList>
            <person name="Maeda T."/>
            <person name="Takahashi S."/>
            <person name="Yoshida T."/>
            <person name="Shimamura S."/>
            <person name="Takaki Y."/>
            <person name="Nagai Y."/>
            <person name="Toyoda A."/>
            <person name="Suzuki Y."/>
            <person name="Arimoto A."/>
            <person name="Ishii H."/>
            <person name="Satoh N."/>
            <person name="Nishiyama T."/>
            <person name="Hasebe M."/>
            <person name="Maruyama T."/>
            <person name="Minagawa J."/>
            <person name="Obokata J."/>
            <person name="Shigenobu S."/>
        </authorList>
    </citation>
    <scope>NUCLEOTIDE SEQUENCE [LARGE SCALE GENOMIC DNA]</scope>
</reference>
<keyword evidence="3" id="KW-1185">Reference proteome</keyword>
<gene>
    <name evidence="2" type="ORF">ElyMa_005855100</name>
</gene>
<sequence>MPFQVRLQLPYPPSLLHPLLNIPPEPLDRLRINLRFARLGEVLLEVDRVVTVSESAELTISRPGIRVDDAGGPNKLLDDRKERRCVPPPSILTV</sequence>
<proteinExistence type="predicted"/>
<organism evidence="2 3">
    <name type="scientific">Elysia marginata</name>
    <dbReference type="NCBI Taxonomy" id="1093978"/>
    <lineage>
        <taxon>Eukaryota</taxon>
        <taxon>Metazoa</taxon>
        <taxon>Spiralia</taxon>
        <taxon>Lophotrochozoa</taxon>
        <taxon>Mollusca</taxon>
        <taxon>Gastropoda</taxon>
        <taxon>Heterobranchia</taxon>
        <taxon>Euthyneura</taxon>
        <taxon>Panpulmonata</taxon>
        <taxon>Sacoglossa</taxon>
        <taxon>Placobranchoidea</taxon>
        <taxon>Plakobranchidae</taxon>
        <taxon>Elysia</taxon>
    </lineage>
</organism>
<evidence type="ECO:0000313" key="2">
    <source>
        <dbReference type="EMBL" id="GFR78639.1"/>
    </source>
</evidence>
<evidence type="ECO:0000313" key="3">
    <source>
        <dbReference type="Proteomes" id="UP000762676"/>
    </source>
</evidence>
<evidence type="ECO:0000256" key="1">
    <source>
        <dbReference type="SAM" id="MobiDB-lite"/>
    </source>
</evidence>
<dbReference type="Proteomes" id="UP000762676">
    <property type="component" value="Unassembled WGS sequence"/>
</dbReference>
<comment type="caution">
    <text evidence="2">The sequence shown here is derived from an EMBL/GenBank/DDBJ whole genome shotgun (WGS) entry which is preliminary data.</text>
</comment>
<feature type="region of interest" description="Disordered" evidence="1">
    <location>
        <begin position="69"/>
        <end position="94"/>
    </location>
</feature>